<dbReference type="AlphaFoldDB" id="A0A0V0QQI4"/>
<keyword evidence="5" id="KW-1185">Reference proteome</keyword>
<keyword evidence="1" id="KW-0863">Zinc-finger</keyword>
<dbReference type="PANTHER" id="PTHR36754">
    <property type="entry name" value="E3 UBIQUITIN-PROTEIN LIGASE TRIM37"/>
    <property type="match status" value="1"/>
</dbReference>
<protein>
    <recommendedName>
        <fullName evidence="3">B box-type domain-containing protein</fullName>
    </recommendedName>
</protein>
<dbReference type="Gene3D" id="3.30.160.60">
    <property type="entry name" value="Classic Zinc Finger"/>
    <property type="match status" value="1"/>
</dbReference>
<reference evidence="4 5" key="1">
    <citation type="journal article" date="2015" name="Sci. Rep.">
        <title>Genome of the facultative scuticociliatosis pathogen Pseudocohnilembus persalinus provides insight into its virulence through horizontal gene transfer.</title>
        <authorList>
            <person name="Xiong J."/>
            <person name="Wang G."/>
            <person name="Cheng J."/>
            <person name="Tian M."/>
            <person name="Pan X."/>
            <person name="Warren A."/>
            <person name="Jiang C."/>
            <person name="Yuan D."/>
            <person name="Miao W."/>
        </authorList>
    </citation>
    <scope>NUCLEOTIDE SEQUENCE [LARGE SCALE GENOMIC DNA]</scope>
    <source>
        <strain evidence="4">36N120E</strain>
    </source>
</reference>
<dbReference type="GO" id="GO:0005164">
    <property type="term" value="F:tumor necrosis factor receptor binding"/>
    <property type="evidence" value="ECO:0007669"/>
    <property type="project" value="TreeGrafter"/>
</dbReference>
<evidence type="ECO:0000256" key="2">
    <source>
        <dbReference type="SAM" id="Coils"/>
    </source>
</evidence>
<dbReference type="GO" id="GO:0006513">
    <property type="term" value="P:protein monoubiquitination"/>
    <property type="evidence" value="ECO:0007669"/>
    <property type="project" value="TreeGrafter"/>
</dbReference>
<evidence type="ECO:0000313" key="4">
    <source>
        <dbReference type="EMBL" id="KRX04280.1"/>
    </source>
</evidence>
<sequence length="236" mass="28051">MKKIHLIKQVKLYTNNCVVCPECSFCNQSCDINIFPKNIALLKANNIREQNQQDQKEQQQQLNLQQQRLQDFSRQYASNIVQLNHDNKQNKNYSNSDTKASNYDQIKQNNLQEQIYFKDKKNENQCNKHQKKFEAFCQTDEQLLCINCIIQDGHQMHSIDSIEEAFAKEKENLSYLFIQIKEQRNDLQQLINKIDSNVFNLKMKSNDQIYEITSFFEELKNIINEREQTLKNEGNL</sequence>
<keyword evidence="2" id="KW-0175">Coiled coil</keyword>
<keyword evidence="1" id="KW-0479">Metal-binding</keyword>
<evidence type="ECO:0000259" key="3">
    <source>
        <dbReference type="PROSITE" id="PS50119"/>
    </source>
</evidence>
<dbReference type="GO" id="GO:0016235">
    <property type="term" value="C:aggresome"/>
    <property type="evidence" value="ECO:0007669"/>
    <property type="project" value="TreeGrafter"/>
</dbReference>
<dbReference type="EMBL" id="LDAU01000120">
    <property type="protein sequence ID" value="KRX04280.1"/>
    <property type="molecule type" value="Genomic_DNA"/>
</dbReference>
<evidence type="ECO:0000256" key="1">
    <source>
        <dbReference type="PROSITE-ProRule" id="PRU00024"/>
    </source>
</evidence>
<dbReference type="GO" id="GO:0008270">
    <property type="term" value="F:zinc ion binding"/>
    <property type="evidence" value="ECO:0007669"/>
    <property type="project" value="UniProtKB-KW"/>
</dbReference>
<comment type="caution">
    <text evidence="4">The sequence shown here is derived from an EMBL/GenBank/DDBJ whole genome shotgun (WGS) entry which is preliminary data.</text>
</comment>
<dbReference type="Proteomes" id="UP000054937">
    <property type="component" value="Unassembled WGS sequence"/>
</dbReference>
<dbReference type="GO" id="GO:0005778">
    <property type="term" value="C:peroxisomal membrane"/>
    <property type="evidence" value="ECO:0007669"/>
    <property type="project" value="TreeGrafter"/>
</dbReference>
<dbReference type="PANTHER" id="PTHR36754:SF2">
    <property type="entry name" value="E3 UBIQUITIN-PROTEIN LIGASE TRIM37"/>
    <property type="match status" value="1"/>
</dbReference>
<dbReference type="SUPFAM" id="SSF57845">
    <property type="entry name" value="B-box zinc-binding domain"/>
    <property type="match status" value="1"/>
</dbReference>
<dbReference type="InterPro" id="IPR053003">
    <property type="entry name" value="TRIM_RBCC_E3_ubiq-ligases"/>
</dbReference>
<dbReference type="OrthoDB" id="6105938at2759"/>
<dbReference type="InParanoid" id="A0A0V0QQI4"/>
<dbReference type="InterPro" id="IPR000315">
    <property type="entry name" value="Znf_B-box"/>
</dbReference>
<dbReference type="CDD" id="cd19769">
    <property type="entry name" value="Bbox2_TRIM16-like"/>
    <property type="match status" value="1"/>
</dbReference>
<feature type="domain" description="B box-type" evidence="3">
    <location>
        <begin position="121"/>
        <end position="162"/>
    </location>
</feature>
<dbReference type="Pfam" id="PF00643">
    <property type="entry name" value="zf-B_box"/>
    <property type="match status" value="1"/>
</dbReference>
<dbReference type="GO" id="GO:0070842">
    <property type="term" value="P:aggresome assembly"/>
    <property type="evidence" value="ECO:0007669"/>
    <property type="project" value="TreeGrafter"/>
</dbReference>
<dbReference type="SMART" id="SM00336">
    <property type="entry name" value="BBOX"/>
    <property type="match status" value="1"/>
</dbReference>
<gene>
    <name evidence="4" type="ORF">PPERSA_11404</name>
</gene>
<dbReference type="GO" id="GO:0061630">
    <property type="term" value="F:ubiquitin protein ligase activity"/>
    <property type="evidence" value="ECO:0007669"/>
    <property type="project" value="TreeGrafter"/>
</dbReference>
<name>A0A0V0QQI4_PSEPJ</name>
<feature type="coiled-coil region" evidence="2">
    <location>
        <begin position="39"/>
        <end position="75"/>
    </location>
</feature>
<accession>A0A0V0QQI4</accession>
<evidence type="ECO:0000313" key="5">
    <source>
        <dbReference type="Proteomes" id="UP000054937"/>
    </source>
</evidence>
<dbReference type="GO" id="GO:0031625">
    <property type="term" value="F:ubiquitin protein ligase binding"/>
    <property type="evidence" value="ECO:0007669"/>
    <property type="project" value="TreeGrafter"/>
</dbReference>
<dbReference type="GO" id="GO:0051865">
    <property type="term" value="P:protein autoubiquitination"/>
    <property type="evidence" value="ECO:0007669"/>
    <property type="project" value="TreeGrafter"/>
</dbReference>
<organism evidence="4 5">
    <name type="scientific">Pseudocohnilembus persalinus</name>
    <name type="common">Ciliate</name>
    <dbReference type="NCBI Taxonomy" id="266149"/>
    <lineage>
        <taxon>Eukaryota</taxon>
        <taxon>Sar</taxon>
        <taxon>Alveolata</taxon>
        <taxon>Ciliophora</taxon>
        <taxon>Intramacronucleata</taxon>
        <taxon>Oligohymenophorea</taxon>
        <taxon>Scuticociliatia</taxon>
        <taxon>Philasterida</taxon>
        <taxon>Pseudocohnilembidae</taxon>
        <taxon>Pseudocohnilembus</taxon>
    </lineage>
</organism>
<dbReference type="PROSITE" id="PS50119">
    <property type="entry name" value="ZF_BBOX"/>
    <property type="match status" value="1"/>
</dbReference>
<keyword evidence="1" id="KW-0862">Zinc</keyword>
<proteinExistence type="predicted"/>